<evidence type="ECO:0000313" key="10">
    <source>
        <dbReference type="Proteomes" id="UP000578343"/>
    </source>
</evidence>
<dbReference type="GO" id="GO:0008047">
    <property type="term" value="F:enzyme activator activity"/>
    <property type="evidence" value="ECO:0007669"/>
    <property type="project" value="InterPro"/>
</dbReference>
<evidence type="ECO:0000256" key="2">
    <source>
        <dbReference type="ARBA" id="ARBA00008778"/>
    </source>
</evidence>
<dbReference type="Pfam" id="PF16741">
    <property type="entry name" value="mRNA_decap_C"/>
    <property type="match status" value="1"/>
</dbReference>
<evidence type="ECO:0000256" key="5">
    <source>
        <dbReference type="ARBA" id="ARBA00026102"/>
    </source>
</evidence>
<evidence type="ECO:0000256" key="4">
    <source>
        <dbReference type="ARBA" id="ARBA00023161"/>
    </source>
</evidence>
<gene>
    <name evidence="9" type="primary">Dcp1a</name>
    <name evidence="9" type="ORF">BARMAR_R05303</name>
</gene>
<dbReference type="Pfam" id="PF06058">
    <property type="entry name" value="DCP1"/>
    <property type="match status" value="1"/>
</dbReference>
<dbReference type="GO" id="GO:0003729">
    <property type="term" value="F:mRNA binding"/>
    <property type="evidence" value="ECO:0007669"/>
    <property type="project" value="TreeGrafter"/>
</dbReference>
<dbReference type="GO" id="GO:0000184">
    <property type="term" value="P:nuclear-transcribed mRNA catabolic process, nonsense-mediated decay"/>
    <property type="evidence" value="ECO:0007669"/>
    <property type="project" value="UniProtKB-KW"/>
</dbReference>
<evidence type="ECO:0000256" key="6">
    <source>
        <dbReference type="ARBA" id="ARBA00047661"/>
    </source>
</evidence>
<organism evidence="9 10">
    <name type="scientific">Baryphthengus martii</name>
    <name type="common">Rufous motmot</name>
    <dbReference type="NCBI Taxonomy" id="176943"/>
    <lineage>
        <taxon>Eukaryota</taxon>
        <taxon>Metazoa</taxon>
        <taxon>Chordata</taxon>
        <taxon>Craniata</taxon>
        <taxon>Vertebrata</taxon>
        <taxon>Euteleostomi</taxon>
        <taxon>Archelosauria</taxon>
        <taxon>Archosauria</taxon>
        <taxon>Dinosauria</taxon>
        <taxon>Saurischia</taxon>
        <taxon>Theropoda</taxon>
        <taxon>Coelurosauria</taxon>
        <taxon>Aves</taxon>
        <taxon>Neognathae</taxon>
        <taxon>Neoaves</taxon>
        <taxon>Telluraves</taxon>
        <taxon>Coraciimorphae</taxon>
        <taxon>Coraciiformes</taxon>
        <taxon>Momotidae</taxon>
        <taxon>Baryphthengus</taxon>
    </lineage>
</organism>
<dbReference type="EMBL" id="VWZK01018852">
    <property type="protein sequence ID" value="NXG79185.1"/>
    <property type="molecule type" value="Genomic_DNA"/>
</dbReference>
<dbReference type="EC" id="3.6.1.62" evidence="5"/>
<dbReference type="PANTHER" id="PTHR16290:SF4">
    <property type="entry name" value="MRNA-DECAPPING ENZYME 1A"/>
    <property type="match status" value="1"/>
</dbReference>
<accession>A0A7K9ERE2</accession>
<feature type="non-terminal residue" evidence="9">
    <location>
        <position position="535"/>
    </location>
</feature>
<protein>
    <recommendedName>
        <fullName evidence="5">5'-(N(7)-methylguanosine 5'-triphospho)-[mRNA] hydrolase</fullName>
        <ecNumber evidence="5">3.6.1.62</ecNumber>
    </recommendedName>
</protein>
<reference evidence="9 10" key="1">
    <citation type="submission" date="2019-09" db="EMBL/GenBank/DDBJ databases">
        <title>Bird 10,000 Genomes (B10K) Project - Family phase.</title>
        <authorList>
            <person name="Zhang G."/>
        </authorList>
    </citation>
    <scope>NUCLEOTIDE SEQUENCE [LARGE SCALE GENOMIC DNA]</scope>
    <source>
        <strain evidence="9">B10K-DU-001-21</strain>
        <tissue evidence="9">Muscle</tissue>
    </source>
</reference>
<name>A0A7K9ERE2_BARMA</name>
<dbReference type="GO" id="GO:0140933">
    <property type="term" value="F:5'-(N(7)-methylguanosine 5'-triphospho)-[mRNA] hydrolase activity"/>
    <property type="evidence" value="ECO:0007669"/>
    <property type="project" value="UniProtKB-EC"/>
</dbReference>
<dbReference type="Proteomes" id="UP000578343">
    <property type="component" value="Unassembled WGS sequence"/>
</dbReference>
<feature type="compositionally biased region" description="Polar residues" evidence="7">
    <location>
        <begin position="124"/>
        <end position="133"/>
    </location>
</feature>
<sequence length="535" mass="58925">NNRSASPYHGFTIVNRLNMHNLVEPVNKDLEFQLHEPFLLYRNASLSIYSIWFYDKNDCHRIAKLMAKVVEQEAQRSQQVSQDRKSPSRTNGCNENRPIDILEMLSKAKDEYERNQINDLSIVSSSGMQQNANPPKPDSTEPSEQKTSSQGQEQPFHSRQKHLTLEELFGTSVPKEQPAAPYPNPERMEKLQTDTSAREQHGLLLPFSFDQSPAIQQSLGKCESPSVKTGANPSNRQECLTPMLIPPASVSQPDIKNVSSYSVRLSPILNSASTVEAAPAQMLPGLKQTSSIIQVMQQAAKQISPLVNQPPSEVNHAPQNLMAGQSQLIAPLTSTNTGTVSNTSHTSVDLLQKLRLTPQHDQMQQQSLTKTSLTPNISASVGQLATPESFKESHSKPSTLNSKIISPLQVFCGVTVQQNKESEVFPQPKTLSKASQVATPQFVTATTTVTPSVLLSPSVFQQSATKATEVENKANSSSPLTLGTTEIQTLPPTVLSRSQLQEALIHLIKNDSRFLSTIHEVYLQVLTKNTDNIKL</sequence>
<dbReference type="OrthoDB" id="440673at2759"/>
<feature type="compositionally biased region" description="Polar residues" evidence="7">
    <location>
        <begin position="140"/>
        <end position="157"/>
    </location>
</feature>
<proteinExistence type="inferred from homology"/>
<evidence type="ECO:0000256" key="1">
    <source>
        <dbReference type="ARBA" id="ARBA00004496"/>
    </source>
</evidence>
<dbReference type="Gene3D" id="2.30.29.30">
    <property type="entry name" value="Pleckstrin-homology domain (PH domain)/Phosphotyrosine-binding domain (PTB)"/>
    <property type="match status" value="1"/>
</dbReference>
<dbReference type="GO" id="GO:0000932">
    <property type="term" value="C:P-body"/>
    <property type="evidence" value="ECO:0007669"/>
    <property type="project" value="TreeGrafter"/>
</dbReference>
<dbReference type="GO" id="GO:0000290">
    <property type="term" value="P:deadenylation-dependent decapping of nuclear-transcribed mRNA"/>
    <property type="evidence" value="ECO:0007669"/>
    <property type="project" value="InterPro"/>
</dbReference>
<dbReference type="GO" id="GO:0031087">
    <property type="term" value="P:deadenylation-independent decapping of nuclear-transcribed mRNA"/>
    <property type="evidence" value="ECO:0007669"/>
    <property type="project" value="TreeGrafter"/>
</dbReference>
<dbReference type="SUPFAM" id="SSF50729">
    <property type="entry name" value="PH domain-like"/>
    <property type="match status" value="1"/>
</dbReference>
<keyword evidence="10" id="KW-1185">Reference proteome</keyword>
<feature type="region of interest" description="Disordered" evidence="7">
    <location>
        <begin position="75"/>
        <end position="98"/>
    </location>
</feature>
<feature type="domain" description="mRNA-decapping enzyme C-terminal" evidence="8">
    <location>
        <begin position="492"/>
        <end position="534"/>
    </location>
</feature>
<keyword evidence="3" id="KW-0963">Cytoplasm</keyword>
<comment type="subcellular location">
    <subcellularLocation>
        <location evidence="1">Cytoplasm</location>
    </subcellularLocation>
</comment>
<dbReference type="AlphaFoldDB" id="A0A7K9ERE2"/>
<evidence type="ECO:0000256" key="7">
    <source>
        <dbReference type="SAM" id="MobiDB-lite"/>
    </source>
</evidence>
<evidence type="ECO:0000313" key="9">
    <source>
        <dbReference type="EMBL" id="NXG79185.1"/>
    </source>
</evidence>
<comment type="catalytic activity">
    <reaction evidence="6">
        <text>a 5'-end (N(7)-methyl 5'-triphosphoguanosine)-ribonucleoside in mRNA + H2O = N(7)-methyl-GDP + a 5'-end phospho-ribonucleoside in mRNA + 2 H(+)</text>
        <dbReference type="Rhea" id="RHEA:67484"/>
        <dbReference type="Rhea" id="RHEA-COMP:15692"/>
        <dbReference type="Rhea" id="RHEA-COMP:17167"/>
        <dbReference type="ChEBI" id="CHEBI:15377"/>
        <dbReference type="ChEBI" id="CHEBI:15378"/>
        <dbReference type="ChEBI" id="CHEBI:63714"/>
        <dbReference type="ChEBI" id="CHEBI:138282"/>
        <dbReference type="ChEBI" id="CHEBI:156461"/>
        <dbReference type="EC" id="3.6.1.62"/>
    </reaction>
    <physiologicalReaction direction="left-to-right" evidence="6">
        <dbReference type="Rhea" id="RHEA:67485"/>
    </physiologicalReaction>
</comment>
<dbReference type="InterPro" id="IPR011993">
    <property type="entry name" value="PH-like_dom_sf"/>
</dbReference>
<dbReference type="InterPro" id="IPR010334">
    <property type="entry name" value="Dcp1"/>
</dbReference>
<comment type="caution">
    <text evidence="9">The sequence shown here is derived from an EMBL/GenBank/DDBJ whole genome shotgun (WGS) entry which is preliminary data.</text>
</comment>
<feature type="region of interest" description="Disordered" evidence="7">
    <location>
        <begin position="124"/>
        <end position="157"/>
    </location>
</feature>
<dbReference type="Gene3D" id="6.10.140.2030">
    <property type="match status" value="1"/>
</dbReference>
<evidence type="ECO:0000259" key="8">
    <source>
        <dbReference type="Pfam" id="PF16741"/>
    </source>
</evidence>
<comment type="similarity">
    <text evidence="2">Belongs to the DCP1 family.</text>
</comment>
<keyword evidence="4" id="KW-0866">Nonsense-mediated mRNA decay</keyword>
<dbReference type="PANTHER" id="PTHR16290">
    <property type="entry name" value="TRANSCRIPTION FACTOR SMIF DECAPPING ENZYME DCP1"/>
    <property type="match status" value="1"/>
</dbReference>
<dbReference type="InterPro" id="IPR031953">
    <property type="entry name" value="mRNA_decap_C"/>
</dbReference>
<evidence type="ECO:0000256" key="3">
    <source>
        <dbReference type="ARBA" id="ARBA00022490"/>
    </source>
</evidence>
<feature type="non-terminal residue" evidence="9">
    <location>
        <position position="1"/>
    </location>
</feature>